<dbReference type="Proteomes" id="UP000250235">
    <property type="component" value="Unassembled WGS sequence"/>
</dbReference>
<accession>A0A2Z7CPZ6</accession>
<keyword evidence="1" id="KW-0472">Membrane</keyword>
<dbReference type="AlphaFoldDB" id="A0A2Z7CPZ6"/>
<keyword evidence="3" id="KW-1185">Reference proteome</keyword>
<evidence type="ECO:0000256" key="1">
    <source>
        <dbReference type="SAM" id="Phobius"/>
    </source>
</evidence>
<evidence type="ECO:0000313" key="2">
    <source>
        <dbReference type="EMBL" id="KZV49161.1"/>
    </source>
</evidence>
<keyword evidence="1" id="KW-1133">Transmembrane helix</keyword>
<keyword evidence="1" id="KW-0812">Transmembrane</keyword>
<feature type="transmembrane region" description="Helical" evidence="1">
    <location>
        <begin position="29"/>
        <end position="50"/>
    </location>
</feature>
<reference evidence="2 3" key="1">
    <citation type="journal article" date="2015" name="Proc. Natl. Acad. Sci. U.S.A.">
        <title>The resurrection genome of Boea hygrometrica: A blueprint for survival of dehydration.</title>
        <authorList>
            <person name="Xiao L."/>
            <person name="Yang G."/>
            <person name="Zhang L."/>
            <person name="Yang X."/>
            <person name="Zhao S."/>
            <person name="Ji Z."/>
            <person name="Zhou Q."/>
            <person name="Hu M."/>
            <person name="Wang Y."/>
            <person name="Chen M."/>
            <person name="Xu Y."/>
            <person name="Jin H."/>
            <person name="Xiao X."/>
            <person name="Hu G."/>
            <person name="Bao F."/>
            <person name="Hu Y."/>
            <person name="Wan P."/>
            <person name="Li L."/>
            <person name="Deng X."/>
            <person name="Kuang T."/>
            <person name="Xiang C."/>
            <person name="Zhu J.K."/>
            <person name="Oliver M.J."/>
            <person name="He Y."/>
        </authorList>
    </citation>
    <scope>NUCLEOTIDE SEQUENCE [LARGE SCALE GENOMIC DNA]</scope>
    <source>
        <strain evidence="3">cv. XS01</strain>
    </source>
</reference>
<gene>
    <name evidence="2" type="ORF">F511_41880</name>
</gene>
<sequence length="202" mass="22718">MAVYCLLSICVYASCFIDVHTRIVHALFQIPRVLYFAASYLVYCCCFLSGCEGERQYRTLISLLGLLATMRRVVNYHSSWARQRSFGAMFEFLGSLFGCSLQLLSRNLGFTAGRGFNPAGGAPGGGQNRKFYPLFDSFRVCVYDFTLLRARGLTAKARIDDDFEGEIRGEEVNMEKVKLASLYFVSVSLGSRRKTKTQEVDP</sequence>
<protein>
    <submittedName>
        <fullName evidence="2">Uncharacterized protein</fullName>
    </submittedName>
</protein>
<evidence type="ECO:0000313" key="3">
    <source>
        <dbReference type="Proteomes" id="UP000250235"/>
    </source>
</evidence>
<organism evidence="2 3">
    <name type="scientific">Dorcoceras hygrometricum</name>
    <dbReference type="NCBI Taxonomy" id="472368"/>
    <lineage>
        <taxon>Eukaryota</taxon>
        <taxon>Viridiplantae</taxon>
        <taxon>Streptophyta</taxon>
        <taxon>Embryophyta</taxon>
        <taxon>Tracheophyta</taxon>
        <taxon>Spermatophyta</taxon>
        <taxon>Magnoliopsida</taxon>
        <taxon>eudicotyledons</taxon>
        <taxon>Gunneridae</taxon>
        <taxon>Pentapetalae</taxon>
        <taxon>asterids</taxon>
        <taxon>lamiids</taxon>
        <taxon>Lamiales</taxon>
        <taxon>Gesneriaceae</taxon>
        <taxon>Didymocarpoideae</taxon>
        <taxon>Trichosporeae</taxon>
        <taxon>Loxocarpinae</taxon>
        <taxon>Dorcoceras</taxon>
    </lineage>
</organism>
<dbReference type="EMBL" id="KQ993274">
    <property type="protein sequence ID" value="KZV49161.1"/>
    <property type="molecule type" value="Genomic_DNA"/>
</dbReference>
<proteinExistence type="predicted"/>
<name>A0A2Z7CPZ6_9LAMI</name>